<proteinExistence type="predicted"/>
<evidence type="ECO:0000313" key="2">
    <source>
        <dbReference type="Proteomes" id="UP000054630"/>
    </source>
</evidence>
<dbReference type="EMBL" id="JYDL01000010">
    <property type="protein sequence ID" value="KRX25811.1"/>
    <property type="molecule type" value="Genomic_DNA"/>
</dbReference>
<gene>
    <name evidence="1" type="ORF">T07_6576</name>
</gene>
<accession>A0A0V0SH29</accession>
<dbReference type="Proteomes" id="UP000054630">
    <property type="component" value="Unassembled WGS sequence"/>
</dbReference>
<reference evidence="1 2" key="1">
    <citation type="submission" date="2015-01" db="EMBL/GenBank/DDBJ databases">
        <title>Evolution of Trichinella species and genotypes.</title>
        <authorList>
            <person name="Korhonen P.K."/>
            <person name="Edoardo P."/>
            <person name="Giuseppe L.R."/>
            <person name="Gasser R.B."/>
        </authorList>
    </citation>
    <scope>NUCLEOTIDE SEQUENCE [LARGE SCALE GENOMIC DNA]</scope>
    <source>
        <strain evidence="1">ISS37</strain>
    </source>
</reference>
<organism evidence="1 2">
    <name type="scientific">Trichinella nelsoni</name>
    <dbReference type="NCBI Taxonomy" id="6336"/>
    <lineage>
        <taxon>Eukaryota</taxon>
        <taxon>Metazoa</taxon>
        <taxon>Ecdysozoa</taxon>
        <taxon>Nematoda</taxon>
        <taxon>Enoplea</taxon>
        <taxon>Dorylaimia</taxon>
        <taxon>Trichinellida</taxon>
        <taxon>Trichinellidae</taxon>
        <taxon>Trichinella</taxon>
    </lineage>
</organism>
<keyword evidence="2" id="KW-1185">Reference proteome</keyword>
<dbReference type="AlphaFoldDB" id="A0A0V0SH29"/>
<protein>
    <submittedName>
        <fullName evidence="1">Uncharacterized protein</fullName>
    </submittedName>
</protein>
<dbReference type="OrthoDB" id="10410959at2759"/>
<sequence>MHAHTPKSVLYSTLQLIIAQHFLHLLNLNKCTATALSAFFAAPPPPAAAAICLSYFGQSAVCLIFENEAKFMDTGRRKRIICQGCIFFKRKQLGFD</sequence>
<name>A0A0V0SH29_9BILA</name>
<comment type="caution">
    <text evidence="1">The sequence shown here is derived from an EMBL/GenBank/DDBJ whole genome shotgun (WGS) entry which is preliminary data.</text>
</comment>
<evidence type="ECO:0000313" key="1">
    <source>
        <dbReference type="EMBL" id="KRX25811.1"/>
    </source>
</evidence>